<dbReference type="Pfam" id="PF23343">
    <property type="entry name" value="REP_ORF2-G2P"/>
    <property type="match status" value="1"/>
</dbReference>
<proteinExistence type="predicted"/>
<reference evidence="2" key="1">
    <citation type="submission" date="2021-04" db="EMBL/GenBank/DDBJ databases">
        <title>Genomes of microviruses identified in yellow-bellied marmot fecal samples.</title>
        <authorList>
            <person name="Varsani A."/>
            <person name="Kraberger S."/>
            <person name="Chatterjee A."/>
            <person name="Richet C."/>
            <person name="Fontenele R.S."/>
            <person name="Schmidlin K."/>
            <person name="Blumstein D.T."/>
        </authorList>
    </citation>
    <scope>NUCLEOTIDE SEQUENCE</scope>
    <source>
        <strain evidence="2">Mar65</strain>
    </source>
</reference>
<feature type="domain" description="Replication-associated protein ORF2/G2P" evidence="1">
    <location>
        <begin position="155"/>
        <end position="256"/>
    </location>
</feature>
<evidence type="ECO:0000313" key="2">
    <source>
        <dbReference type="EMBL" id="QXN75322.1"/>
    </source>
</evidence>
<name>A0A8F5MKW5_9VIRU</name>
<protein>
    <submittedName>
        <fullName evidence="2">Replication initiator protein</fullName>
    </submittedName>
</protein>
<organism evidence="2">
    <name type="scientific">Microvirus mar65</name>
    <dbReference type="NCBI Taxonomy" id="2851202"/>
    <lineage>
        <taxon>Viruses</taxon>
        <taxon>Monodnaviria</taxon>
        <taxon>Sangervirae</taxon>
        <taxon>Phixviricota</taxon>
        <taxon>Malgrandaviricetes</taxon>
        <taxon>Petitvirales</taxon>
        <taxon>Microviridae</taxon>
    </lineage>
</organism>
<evidence type="ECO:0000259" key="1">
    <source>
        <dbReference type="Pfam" id="PF23343"/>
    </source>
</evidence>
<dbReference type="InterPro" id="IPR056906">
    <property type="entry name" value="ORF2/G2P_dom"/>
</dbReference>
<accession>A0A8F5MKW5</accession>
<sequence length="599" mass="70476">MYSVMLDSIRPLDRCLNPVKVFKPDGVHFYPCGHCLSCRKSYHTRWRERLTHEIQSPNTYTLFVTLTYSNEHLPLVKINPDTNEIISVSRTKFSRGVNSTFHRVKCTDYFRERYGSRWYFLPEHDFTSDFPHYVTSRSSNNIVYDSSYSFGICLRKDVQDFVKRLRSILSRHPATRYKDCSFTYFICSEYGPNTFRPHYHGLLFFRDKRVAQLCNGSLIFNAWRKSDSCSNSENEPISKFVSFGQGAAAYVSKYVTCDSVLPSVIDNPLFRPFHLQSHSRPIGSDAFPLDFAVDKVIKGDILHHREFYSKKFGKYVSVDIPYPSSVWSRVFPKFLFERSLSSSEILRIFKRISELPCSRNGESVIPNLTERFNERFGVGQFVHSRGRQLHIATSLYWFAPFQTHAISWRPYFCGFPTDDSFRAITYSDVFPELCKDKDFLDLYLFGISQNRSACQKIFDCMHNVGSLGDYRFYAYLFLRFRTLEFSISLKSQYEYQNNLLSLNDYDYTPSMVLEVYPELRYRLYPCIDDYDCDTACCFDIYLNSRFNLSLSDFYDEKGNLSVSGTFCPAIHSNYYSQLYYYFNEKNSKARFHYNKNEDF</sequence>
<dbReference type="EMBL" id="MZ089811">
    <property type="protein sequence ID" value="QXN75322.1"/>
    <property type="molecule type" value="Genomic_DNA"/>
</dbReference>